<dbReference type="InterPro" id="IPR058922">
    <property type="entry name" value="WHD_DRP"/>
</dbReference>
<dbReference type="SUPFAM" id="SSF52058">
    <property type="entry name" value="L domain-like"/>
    <property type="match status" value="2"/>
</dbReference>
<keyword evidence="5" id="KW-0611">Plant defense</keyword>
<dbReference type="InterPro" id="IPR032675">
    <property type="entry name" value="LRR_dom_sf"/>
</dbReference>
<dbReference type="GO" id="GO:0043531">
    <property type="term" value="F:ADP binding"/>
    <property type="evidence" value="ECO:0007669"/>
    <property type="project" value="InterPro"/>
</dbReference>
<organism evidence="11 12">
    <name type="scientific">Panicum virgatum</name>
    <name type="common">Blackwell switchgrass</name>
    <dbReference type="NCBI Taxonomy" id="38727"/>
    <lineage>
        <taxon>Eukaryota</taxon>
        <taxon>Viridiplantae</taxon>
        <taxon>Streptophyta</taxon>
        <taxon>Embryophyta</taxon>
        <taxon>Tracheophyta</taxon>
        <taxon>Spermatophyta</taxon>
        <taxon>Magnoliopsida</taxon>
        <taxon>Liliopsida</taxon>
        <taxon>Poales</taxon>
        <taxon>Poaceae</taxon>
        <taxon>PACMAD clade</taxon>
        <taxon>Panicoideae</taxon>
        <taxon>Panicodae</taxon>
        <taxon>Paniceae</taxon>
        <taxon>Panicinae</taxon>
        <taxon>Panicum</taxon>
        <taxon>Panicum sect. Hiantes</taxon>
    </lineage>
</organism>
<dbReference type="PANTHER" id="PTHR36766:SF55">
    <property type="entry name" value="OS11G0492900 PROTEIN"/>
    <property type="match status" value="1"/>
</dbReference>
<dbReference type="AlphaFoldDB" id="A0A8T0R9Q7"/>
<keyword evidence="12" id="KW-1185">Reference proteome</keyword>
<dbReference type="Gene3D" id="3.80.10.10">
    <property type="entry name" value="Ribonuclease Inhibitor"/>
    <property type="match status" value="4"/>
</dbReference>
<feature type="domain" description="Disease resistance N-terminal" evidence="8">
    <location>
        <begin position="14"/>
        <end position="99"/>
    </location>
</feature>
<evidence type="ECO:0000313" key="12">
    <source>
        <dbReference type="Proteomes" id="UP000823388"/>
    </source>
</evidence>
<dbReference type="Gene3D" id="1.10.10.10">
    <property type="entry name" value="Winged helix-like DNA-binding domain superfamily/Winged helix DNA-binding domain"/>
    <property type="match status" value="1"/>
</dbReference>
<feature type="domain" description="Disease resistance protein winged helix" evidence="9">
    <location>
        <begin position="414"/>
        <end position="482"/>
    </location>
</feature>
<comment type="caution">
    <text evidence="11">The sequence shown here is derived from an EMBL/GenBank/DDBJ whole genome shotgun (WGS) entry which is preliminary data.</text>
</comment>
<evidence type="ECO:0000259" key="8">
    <source>
        <dbReference type="Pfam" id="PF18052"/>
    </source>
</evidence>
<dbReference type="Pfam" id="PF23559">
    <property type="entry name" value="WHD_DRP"/>
    <property type="match status" value="1"/>
</dbReference>
<dbReference type="GO" id="GO:0005524">
    <property type="term" value="F:ATP binding"/>
    <property type="evidence" value="ECO:0007669"/>
    <property type="project" value="UniProtKB-KW"/>
</dbReference>
<dbReference type="PANTHER" id="PTHR36766">
    <property type="entry name" value="PLANT BROAD-SPECTRUM MILDEW RESISTANCE PROTEIN RPW8"/>
    <property type="match status" value="1"/>
</dbReference>
<dbReference type="InterPro" id="IPR042197">
    <property type="entry name" value="Apaf_helical"/>
</dbReference>
<dbReference type="Pfam" id="PF00931">
    <property type="entry name" value="NB-ARC"/>
    <property type="match status" value="1"/>
</dbReference>
<feature type="domain" description="NB-ARC" evidence="7">
    <location>
        <begin position="165"/>
        <end position="317"/>
    </location>
</feature>
<evidence type="ECO:0000259" key="9">
    <source>
        <dbReference type="Pfam" id="PF23559"/>
    </source>
</evidence>
<dbReference type="Pfam" id="PF18052">
    <property type="entry name" value="Rx_N"/>
    <property type="match status" value="1"/>
</dbReference>
<protein>
    <submittedName>
        <fullName evidence="11">Uncharacterized protein</fullName>
    </submittedName>
</protein>
<dbReference type="GO" id="GO:0051707">
    <property type="term" value="P:response to other organism"/>
    <property type="evidence" value="ECO:0007669"/>
    <property type="project" value="UniProtKB-ARBA"/>
</dbReference>
<evidence type="ECO:0000256" key="1">
    <source>
        <dbReference type="ARBA" id="ARBA00008894"/>
    </source>
</evidence>
<keyword evidence="4" id="KW-0547">Nucleotide-binding</keyword>
<evidence type="ECO:0000256" key="2">
    <source>
        <dbReference type="ARBA" id="ARBA00022614"/>
    </source>
</evidence>
<feature type="domain" description="R13L1/DRL21-like LRR repeat region" evidence="10">
    <location>
        <begin position="629"/>
        <end position="755"/>
    </location>
</feature>
<reference evidence="11 12" key="1">
    <citation type="submission" date="2020-05" db="EMBL/GenBank/DDBJ databases">
        <title>WGS assembly of Panicum virgatum.</title>
        <authorList>
            <person name="Lovell J.T."/>
            <person name="Jenkins J."/>
            <person name="Shu S."/>
            <person name="Juenger T.E."/>
            <person name="Schmutz J."/>
        </authorList>
    </citation>
    <scope>NUCLEOTIDE SEQUENCE [LARGE SCALE GENOMIC DNA]</scope>
    <source>
        <strain evidence="12">cv. AP13</strain>
    </source>
</reference>
<dbReference type="InterPro" id="IPR027417">
    <property type="entry name" value="P-loop_NTPase"/>
</dbReference>
<dbReference type="GO" id="GO:0006952">
    <property type="term" value="P:defense response"/>
    <property type="evidence" value="ECO:0007669"/>
    <property type="project" value="UniProtKB-KW"/>
</dbReference>
<proteinExistence type="inferred from homology"/>
<comment type="similarity">
    <text evidence="1">Belongs to the disease resistance NB-LRR family.</text>
</comment>
<dbReference type="Pfam" id="PF25019">
    <property type="entry name" value="LRR_R13L1-DRL21"/>
    <property type="match status" value="1"/>
</dbReference>
<dbReference type="InterPro" id="IPR041118">
    <property type="entry name" value="Rx_N"/>
</dbReference>
<dbReference type="Gene3D" id="1.20.5.4130">
    <property type="match status" value="1"/>
</dbReference>
<evidence type="ECO:0000256" key="3">
    <source>
        <dbReference type="ARBA" id="ARBA00022737"/>
    </source>
</evidence>
<dbReference type="SUPFAM" id="SSF52540">
    <property type="entry name" value="P-loop containing nucleoside triphosphate hydrolases"/>
    <property type="match status" value="1"/>
</dbReference>
<keyword evidence="3" id="KW-0677">Repeat</keyword>
<evidence type="ECO:0000259" key="10">
    <source>
        <dbReference type="Pfam" id="PF25019"/>
    </source>
</evidence>
<evidence type="ECO:0000256" key="4">
    <source>
        <dbReference type="ARBA" id="ARBA00022741"/>
    </source>
</evidence>
<dbReference type="EMBL" id="CM029047">
    <property type="protein sequence ID" value="KAG2581815.1"/>
    <property type="molecule type" value="Genomic_DNA"/>
</dbReference>
<dbReference type="Gene3D" id="1.10.8.430">
    <property type="entry name" value="Helical domain of apoptotic protease-activating factors"/>
    <property type="match status" value="1"/>
</dbReference>
<dbReference type="InterPro" id="IPR056789">
    <property type="entry name" value="LRR_R13L1-DRL21"/>
</dbReference>
<dbReference type="Gene3D" id="3.40.50.300">
    <property type="entry name" value="P-loop containing nucleotide triphosphate hydrolases"/>
    <property type="match status" value="1"/>
</dbReference>
<keyword evidence="6" id="KW-0067">ATP-binding</keyword>
<dbReference type="PRINTS" id="PR00364">
    <property type="entry name" value="DISEASERSIST"/>
</dbReference>
<evidence type="ECO:0000313" key="11">
    <source>
        <dbReference type="EMBL" id="KAG2581815.1"/>
    </source>
</evidence>
<name>A0A8T0R9Q7_PANVG</name>
<dbReference type="InterPro" id="IPR036388">
    <property type="entry name" value="WH-like_DNA-bd_sf"/>
</dbReference>
<keyword evidence="2" id="KW-0433">Leucine-rich repeat</keyword>
<dbReference type="InterPro" id="IPR002182">
    <property type="entry name" value="NB-ARC"/>
</dbReference>
<evidence type="ECO:0000256" key="5">
    <source>
        <dbReference type="ARBA" id="ARBA00022821"/>
    </source>
</evidence>
<sequence length="1196" mass="137032">MAEAFTSMLIGPLVSIVKNKVSSYLLDEYKVMEGMEEQREVLERKLPAILHIIDDAEEKGAHEAGVGAWLKALKKVSYEANDVFDEFKYEALRREAKERGHQPHHNMLGMDKLQKIVQDIEVLVAEMNSFGFRDRRQVPPSMPLRQMDPVMIDSEKDIVSRSRNEEKKKIVKILLDNANNVDLLVLPIVGLGGLGKTTFVQLVYSDPEIKKHFQFQKWCCVSDDFDVGNIARSICNGSEKDSEKALQYLQKELSGKRCLLVLDDVWNQDVNKWEKLKTCLQHAGTGSALLTTTRDAKVAQIMSGDKVQPHKLENLDDVFLKEILERRAFNLQKPEFAKMEDIVNEIVKKCHGAPLAAKATGSMLSSKTSKDEWMAVLKKSRICNEETGILPILKLSYDSLPLHMKQCFAFCAVILIQLWMANDYVPREEDVPLETTGRRTFNELAWRSFFQDAKQTPLEDQKWTHFPCIKTCKIHDLMHDIALSVLGEECATINNWSDQKKLSKHCRHMFSSYTVTGSHLIALQLPQCSNFKIRPRHLQHLRYLDLSWNWWIKQLPEEISILYNLQTLNLTYCGQLCRLPWDMKYMRSLRHLYTEGCKLLCMPPDLRELTSLQILTYFVAGASSGCSTIEELQNLDLGGKLKLSCLENVTEAQAKAATLGNKEKLRHLYLEWSSGCHEEPVLDCHKKVLDALKPHDCGLEMLRIDDYKSTCLPTWMKDLSLLQKHLTELHLVRLEMCEEFPQFNHLESLQILHLVRLDKLQSLCSDEASLTFLKLKELKLQNLKSMERWVATEGREGEVTFPQLENLVICCCPKLVTLPQTPNLKFVEFTEEKAQLSLLILTYRYMSLLSKLKLEVGDKEAVLELDDENVESPLLQLTLFDCKFFFLTSPTQPAIGIWRWFGKLVSLDILSCDMLIYWPEDVFRSLASLKHLYVRWCRNLVGPAPVNGEPAPTRGRVLPRLNSLNVLSCDRLEVLFDLPPSITEIRICNCDSLKFTWEEDAESKGVRMEQLGTSTLEYCASTSVSKQSPERKNPPLPCLELIDIDACRSLVALPNLPPALKSLRINWCSELCSVTGQLDALKALFRPKYLYISGCDKLQSLDSLGQLPSLERLSLEWCKCLTSVPGALGSYSTLQRLTVKYCPAIDMNPLYKRLQQRLDSLEERDLSYAHSRNPRKGAKLKDPKTWKYAIPRHWHY</sequence>
<evidence type="ECO:0000256" key="6">
    <source>
        <dbReference type="ARBA" id="ARBA00022840"/>
    </source>
</evidence>
<evidence type="ECO:0000259" key="7">
    <source>
        <dbReference type="Pfam" id="PF00931"/>
    </source>
</evidence>
<dbReference type="Proteomes" id="UP000823388">
    <property type="component" value="Chromosome 6K"/>
</dbReference>
<gene>
    <name evidence="11" type="ORF">PVAP13_6KG066000</name>
</gene>
<accession>A0A8T0R9Q7</accession>